<evidence type="ECO:0000256" key="1">
    <source>
        <dbReference type="ARBA" id="ARBA00022741"/>
    </source>
</evidence>
<dbReference type="GO" id="GO:0006355">
    <property type="term" value="P:regulation of DNA-templated transcription"/>
    <property type="evidence" value="ECO:0007669"/>
    <property type="project" value="InterPro"/>
</dbReference>
<evidence type="ECO:0000313" key="5">
    <source>
        <dbReference type="EMBL" id="PZF83372.1"/>
    </source>
</evidence>
<evidence type="ECO:0000259" key="4">
    <source>
        <dbReference type="PROSITE" id="PS50043"/>
    </source>
</evidence>
<keyword evidence="2" id="KW-0067">ATP-binding</keyword>
<gene>
    <name evidence="5" type="ORF">C1I92_13105</name>
</gene>
<dbReference type="GO" id="GO:0005737">
    <property type="term" value="C:cytoplasm"/>
    <property type="evidence" value="ECO:0007669"/>
    <property type="project" value="TreeGrafter"/>
</dbReference>
<dbReference type="InterPro" id="IPR041664">
    <property type="entry name" value="AAA_16"/>
</dbReference>
<comment type="caution">
    <text evidence="5">The sequence shown here is derived from an EMBL/GenBank/DDBJ whole genome shotgun (WGS) entry which is preliminary data.</text>
</comment>
<dbReference type="SMART" id="SM00421">
    <property type="entry name" value="HTH_LUXR"/>
    <property type="match status" value="1"/>
</dbReference>
<evidence type="ECO:0000256" key="3">
    <source>
        <dbReference type="SAM" id="MobiDB-lite"/>
    </source>
</evidence>
<dbReference type="PANTHER" id="PTHR16305">
    <property type="entry name" value="TESTICULAR SOLUBLE ADENYLYL CYCLASE"/>
    <property type="match status" value="1"/>
</dbReference>
<dbReference type="EMBL" id="POTW01000026">
    <property type="protein sequence ID" value="PZF83372.1"/>
    <property type="molecule type" value="Genomic_DNA"/>
</dbReference>
<evidence type="ECO:0000256" key="2">
    <source>
        <dbReference type="ARBA" id="ARBA00022840"/>
    </source>
</evidence>
<feature type="domain" description="HTH luxR-type" evidence="4">
    <location>
        <begin position="852"/>
        <end position="917"/>
    </location>
</feature>
<dbReference type="Gene3D" id="1.10.10.10">
    <property type="entry name" value="Winged helix-like DNA-binding domain superfamily/Winged helix DNA-binding domain"/>
    <property type="match status" value="1"/>
</dbReference>
<dbReference type="SUPFAM" id="SSF46894">
    <property type="entry name" value="C-terminal effector domain of the bipartite response regulators"/>
    <property type="match status" value="1"/>
</dbReference>
<dbReference type="GO" id="GO:0005524">
    <property type="term" value="F:ATP binding"/>
    <property type="evidence" value="ECO:0007669"/>
    <property type="project" value="UniProtKB-KW"/>
</dbReference>
<dbReference type="InterPro" id="IPR016032">
    <property type="entry name" value="Sig_transdc_resp-reg_C-effctor"/>
</dbReference>
<dbReference type="PRINTS" id="PR00038">
    <property type="entry name" value="HTHLUXR"/>
</dbReference>
<feature type="region of interest" description="Disordered" evidence="3">
    <location>
        <begin position="1"/>
        <end position="29"/>
    </location>
</feature>
<keyword evidence="6" id="KW-1185">Reference proteome</keyword>
<dbReference type="PROSITE" id="PS00622">
    <property type="entry name" value="HTH_LUXR_1"/>
    <property type="match status" value="1"/>
</dbReference>
<dbReference type="InterPro" id="IPR027417">
    <property type="entry name" value="P-loop_NTPase"/>
</dbReference>
<dbReference type="Gene3D" id="3.40.50.300">
    <property type="entry name" value="P-loop containing nucleotide triphosphate hydrolases"/>
    <property type="match status" value="1"/>
</dbReference>
<reference evidence="5 6" key="1">
    <citation type="submission" date="2018-01" db="EMBL/GenBank/DDBJ databases">
        <title>Draft genome sequence of Jiangella sp. GTF31.</title>
        <authorList>
            <person name="Sahin N."/>
            <person name="Ay H."/>
            <person name="Saygin H."/>
        </authorList>
    </citation>
    <scope>NUCLEOTIDE SEQUENCE [LARGE SCALE GENOMIC DNA]</scope>
    <source>
        <strain evidence="5 6">GTF31</strain>
    </source>
</reference>
<accession>A0A2W2BB78</accession>
<dbReference type="InterPro" id="IPR036388">
    <property type="entry name" value="WH-like_DNA-bd_sf"/>
</dbReference>
<dbReference type="Pfam" id="PF13191">
    <property type="entry name" value="AAA_16"/>
    <property type="match status" value="1"/>
</dbReference>
<name>A0A2W2BB78_9ACTN</name>
<dbReference type="PANTHER" id="PTHR16305:SF35">
    <property type="entry name" value="TRANSCRIPTIONAL ACTIVATOR DOMAIN"/>
    <property type="match status" value="1"/>
</dbReference>
<organism evidence="5 6">
    <name type="scientific">Jiangella anatolica</name>
    <dbReference type="NCBI Taxonomy" id="2670374"/>
    <lineage>
        <taxon>Bacteria</taxon>
        <taxon>Bacillati</taxon>
        <taxon>Actinomycetota</taxon>
        <taxon>Actinomycetes</taxon>
        <taxon>Jiangellales</taxon>
        <taxon>Jiangellaceae</taxon>
        <taxon>Jiangella</taxon>
    </lineage>
</organism>
<dbReference type="GO" id="GO:0004016">
    <property type="term" value="F:adenylate cyclase activity"/>
    <property type="evidence" value="ECO:0007669"/>
    <property type="project" value="TreeGrafter"/>
</dbReference>
<evidence type="ECO:0000313" key="6">
    <source>
        <dbReference type="Proteomes" id="UP000248764"/>
    </source>
</evidence>
<dbReference type="Pfam" id="PF00196">
    <property type="entry name" value="GerE"/>
    <property type="match status" value="1"/>
</dbReference>
<protein>
    <recommendedName>
        <fullName evidence="4">HTH luxR-type domain-containing protein</fullName>
    </recommendedName>
</protein>
<dbReference type="PROSITE" id="PS50043">
    <property type="entry name" value="HTH_LUXR_2"/>
    <property type="match status" value="1"/>
</dbReference>
<dbReference type="SUPFAM" id="SSF52540">
    <property type="entry name" value="P-loop containing nucleoside triphosphate hydrolases"/>
    <property type="match status" value="1"/>
</dbReference>
<dbReference type="AlphaFoldDB" id="A0A2W2BB78"/>
<dbReference type="InterPro" id="IPR011990">
    <property type="entry name" value="TPR-like_helical_dom_sf"/>
</dbReference>
<feature type="compositionally biased region" description="Low complexity" evidence="3">
    <location>
        <begin position="1"/>
        <end position="11"/>
    </location>
</feature>
<dbReference type="Proteomes" id="UP000248764">
    <property type="component" value="Unassembled WGS sequence"/>
</dbReference>
<dbReference type="GO" id="GO:0003677">
    <property type="term" value="F:DNA binding"/>
    <property type="evidence" value="ECO:0007669"/>
    <property type="project" value="InterPro"/>
</dbReference>
<dbReference type="CDD" id="cd06170">
    <property type="entry name" value="LuxR_C_like"/>
    <property type="match status" value="1"/>
</dbReference>
<sequence length="928" mass="99034">MFVPSSSPSSPTVASLSRGRQGDAIGSRCPCLGDGSPMRRAAGNRLHPPGAPVNHALLEATASVTARVTMLVAWIRGDQKVETRPTRLYERDDVVQRLADRIDAARTGPSSVALVTGEAGIGKTSVVRAVQTGVDPAVRVLSGGCDDLLAPPPLQPIRDAVRGSNGPLEQALAVGEAEAVFDAVLAELSGSRLTVLVLDDLHWADDATVDLLRYLVRRLDRVNVVLILSYRDGDIDSRHPLRRLLGALTEVPLQRFPLTALSAEAVRSMAAGTGRDADMLYAVTGGNPFYLSEALAGPAEAVPASVVDAVLARVRGLDPGCVAMIEQLSVIVTPIRVDHVAKLLGEGFAHLDRAEQLGMVEIRGDDVYFRHEIARRAIEQSLPALRRRTLNATIVRMVLECGVGSHLFALIHHAVQSVDVDVLVEYAPIAAREAFRAGSRRQALAHLEAVMPYVQRLPLESRADVVASYAEELSVAHRFRESVQAGGWALAHVARLGDARSFAEALLRQSRRLLMAGDVDAALAAVERADQIAGEIGSAPLEAAAAADRAILMVVVGDTEAGVRALPAAHALAAAAGRTDAVALCLSYLGLASSDLSLLREGLVSALSTGDHEAAARALTNLADVLYRDGRWDELESCLAAGLEFTAERGFRSHAAGLETYRCLLGLGRGHWDAAEEGLRRIVELVDGGSPLSVPATAGLGRLLARRGDPAARSLLVESWEHARRHRCLPGLTHAGVAYAEWAWLNGRRDVAEEIRTELAAGPRPLATPAFAEVVRYLARAGVEVPAAGAGAGVDDRYEQAVELTVSGDVDQVLAALRTLDELSAVPAARLARRRLRTLGVSRVPRGVQTRTRRNPAGLTDRQLDVLRLLIDGLTNAEIAEKLVVSVRTVDHHVSAILTRLGVRTRREAATTARTLNLVRDGQESLIV</sequence>
<dbReference type="Gene3D" id="1.25.40.10">
    <property type="entry name" value="Tetratricopeptide repeat domain"/>
    <property type="match status" value="1"/>
</dbReference>
<keyword evidence="1" id="KW-0547">Nucleotide-binding</keyword>
<dbReference type="SUPFAM" id="SSF48452">
    <property type="entry name" value="TPR-like"/>
    <property type="match status" value="1"/>
</dbReference>
<dbReference type="InterPro" id="IPR000792">
    <property type="entry name" value="Tscrpt_reg_LuxR_C"/>
</dbReference>
<proteinExistence type="predicted"/>